<dbReference type="InterPro" id="IPR021315">
    <property type="entry name" value="Gap/Sap"/>
</dbReference>
<evidence type="ECO:0000313" key="2">
    <source>
        <dbReference type="EMBL" id="MCA6073472.1"/>
    </source>
</evidence>
<dbReference type="RefSeq" id="WP_225696589.1">
    <property type="nucleotide sequence ID" value="NZ_JAIXNE010000001.1"/>
</dbReference>
<protein>
    <submittedName>
        <fullName evidence="2">GAP family protein</fullName>
    </submittedName>
</protein>
<keyword evidence="1" id="KW-0472">Membrane</keyword>
<keyword evidence="3" id="KW-1185">Reference proteome</keyword>
<gene>
    <name evidence="2" type="ORF">LDX50_01255</name>
</gene>
<sequence length="222" mass="24263">MSEALQASLPIAIALALSPAPIIAIFILLMTPKAAINGPSFLAGWFGGIYTVGVIMFILPGMEEDHSDPTRLSGYIRVALGLFLLIGALRYWLKRPKPGETVPTPKIFLHIDRFGFWKSFFTGILFSVVNVKNFALSAAGASTIDEVAQNDQGIYLDLAVFALIGSLMIILPIVVYTIAGKKIEGRFQYWKHWMIQNNHLLLIILLIVLGGVLIKGGLEILG</sequence>
<evidence type="ECO:0000256" key="1">
    <source>
        <dbReference type="SAM" id="Phobius"/>
    </source>
</evidence>
<feature type="transmembrane region" description="Helical" evidence="1">
    <location>
        <begin position="200"/>
        <end position="218"/>
    </location>
</feature>
<dbReference type="EMBL" id="JAIXNE010000001">
    <property type="protein sequence ID" value="MCA6073472.1"/>
    <property type="molecule type" value="Genomic_DNA"/>
</dbReference>
<dbReference type="Pfam" id="PF11139">
    <property type="entry name" value="SfLAP"/>
    <property type="match status" value="1"/>
</dbReference>
<name>A0A9X1KWQ1_9BACT</name>
<feature type="transmembrane region" description="Helical" evidence="1">
    <location>
        <begin position="6"/>
        <end position="29"/>
    </location>
</feature>
<organism evidence="2 3">
    <name type="scientific">Fulvivirga sedimenti</name>
    <dbReference type="NCBI Taxonomy" id="2879465"/>
    <lineage>
        <taxon>Bacteria</taxon>
        <taxon>Pseudomonadati</taxon>
        <taxon>Bacteroidota</taxon>
        <taxon>Cytophagia</taxon>
        <taxon>Cytophagales</taxon>
        <taxon>Fulvivirgaceae</taxon>
        <taxon>Fulvivirga</taxon>
    </lineage>
</organism>
<dbReference type="Proteomes" id="UP001139409">
    <property type="component" value="Unassembled WGS sequence"/>
</dbReference>
<feature type="transmembrane region" description="Helical" evidence="1">
    <location>
        <begin position="74"/>
        <end position="93"/>
    </location>
</feature>
<evidence type="ECO:0000313" key="3">
    <source>
        <dbReference type="Proteomes" id="UP001139409"/>
    </source>
</evidence>
<dbReference type="AlphaFoldDB" id="A0A9X1KWQ1"/>
<feature type="transmembrane region" description="Helical" evidence="1">
    <location>
        <begin position="154"/>
        <end position="179"/>
    </location>
</feature>
<comment type="caution">
    <text evidence="2">The sequence shown here is derived from an EMBL/GenBank/DDBJ whole genome shotgun (WGS) entry which is preliminary data.</text>
</comment>
<feature type="transmembrane region" description="Helical" evidence="1">
    <location>
        <begin position="114"/>
        <end position="134"/>
    </location>
</feature>
<accession>A0A9X1KWQ1</accession>
<keyword evidence="1" id="KW-1133">Transmembrane helix</keyword>
<feature type="transmembrane region" description="Helical" evidence="1">
    <location>
        <begin position="41"/>
        <end position="62"/>
    </location>
</feature>
<reference evidence="2" key="1">
    <citation type="submission" date="2021-09" db="EMBL/GenBank/DDBJ databases">
        <title>Fulvivirga sp. isolated from coastal sediment.</title>
        <authorList>
            <person name="Yu H."/>
        </authorList>
    </citation>
    <scope>NUCLEOTIDE SEQUENCE</scope>
    <source>
        <strain evidence="2">1062</strain>
    </source>
</reference>
<keyword evidence="1" id="KW-0812">Transmembrane</keyword>
<proteinExistence type="predicted"/>